<reference evidence="1" key="1">
    <citation type="journal article" date="2017" name="PLoS Genet.">
        <title>A highly specific phage defense system is a conserved feature of the Vibrio cholerae mobilome.</title>
        <authorList>
            <person name="O'Hara B.J."/>
            <person name="Barth Z.K."/>
            <person name="McKitterick A.C."/>
            <person name="Seed K.D."/>
        </authorList>
    </citation>
    <scope>NUCLEOTIDE SEQUENCE</scope>
    <source>
        <strain evidence="1">KS39</strain>
    </source>
</reference>
<dbReference type="AlphaFoldDB" id="A0A1Z2R936"/>
<dbReference type="EMBL" id="MF176135">
    <property type="protein sequence ID" value="ASA40230.1"/>
    <property type="molecule type" value="Genomic_DNA"/>
</dbReference>
<organism evidence="1">
    <name type="scientific">Vibrio cholerae serotype O1 biovar El Tor</name>
    <dbReference type="NCBI Taxonomy" id="686"/>
    <lineage>
        <taxon>Bacteria</taxon>
        <taxon>Pseudomonadati</taxon>
        <taxon>Pseudomonadota</taxon>
        <taxon>Gammaproteobacteria</taxon>
        <taxon>Vibrionales</taxon>
        <taxon>Vibrionaceae</taxon>
        <taxon>Vibrio</taxon>
    </lineage>
</organism>
<sequence length="111" mass="12872">MMKTLKKRMMLLVTQTLPYLKELREDETGNIVNVDNTPSQLKYDITALEDELYRASIATMQNDEAKKLGFEFSAKVDEVAKLLIAQKDNLDLQEVIFDFLVEFPEYSEAFK</sequence>
<accession>A0A1Z2R936</accession>
<proteinExistence type="predicted"/>
<evidence type="ECO:0000313" key="1">
    <source>
        <dbReference type="EMBL" id="ASA40230.1"/>
    </source>
</evidence>
<protein>
    <submittedName>
        <fullName evidence="1">Uncharacterized protein</fullName>
    </submittedName>
</protein>
<name>A0A1Z2R936_VIBCE</name>